<dbReference type="EMBL" id="ADOS01001599">
    <property type="status" value="NOT_ANNOTATED_CDS"/>
    <property type="molecule type" value="Genomic_DNA"/>
</dbReference>
<dbReference type="AlphaFoldDB" id="K3XC10"/>
<evidence type="ECO:0000256" key="1">
    <source>
        <dbReference type="ARBA" id="ARBA00022729"/>
    </source>
</evidence>
<feature type="transmembrane region" description="Helical" evidence="3">
    <location>
        <begin position="157"/>
        <end position="180"/>
    </location>
</feature>
<dbReference type="GO" id="GO:0004791">
    <property type="term" value="F:thioredoxin-disulfide reductase (NADPH) activity"/>
    <property type="evidence" value="ECO:0007669"/>
    <property type="project" value="TreeGrafter"/>
</dbReference>
<reference evidence="5" key="3">
    <citation type="submission" date="2015-02" db="UniProtKB">
        <authorList>
            <consortium name="EnsemblProtists"/>
        </authorList>
    </citation>
    <scope>IDENTIFICATION</scope>
    <source>
        <strain evidence="5">DAOM BR144</strain>
    </source>
</reference>
<dbReference type="HOGENOM" id="CLU_113870_0_0_1"/>
<dbReference type="EnsemblProtists" id="PYU1_T014759">
    <property type="protein sequence ID" value="PYU1_T014759"/>
    <property type="gene ID" value="PYU1_G014728"/>
</dbReference>
<sequence>MALQLARRMSRYSWLRLLVTLAIYLLAVPGTVRSSTFGGVAAASEAQPAAAAASSQGATKRNVADDEIRVYYCSSCGFKQNFLEVKQYLEDKYPHLVDHVHGANYDVDPMKKMAAQFLGYVQLFAMVLMVLGDYIFRTLGLDTTLLQKALDNRIGCFAVILLIGSVSQGMVSTGAFEVYFNGDLVFSKLEVGRWPTLEELGTLLDAKGLSQLYS</sequence>
<keyword evidence="6" id="KW-1185">Reference proteome</keyword>
<dbReference type="InterPro" id="IPR019389">
    <property type="entry name" value="Selenoprotein_T"/>
</dbReference>
<dbReference type="VEuPathDB" id="FungiDB:PYU1_G014728"/>
<evidence type="ECO:0000256" key="4">
    <source>
        <dbReference type="SAM" id="SignalP"/>
    </source>
</evidence>
<feature type="signal peptide" evidence="4">
    <location>
        <begin position="1"/>
        <end position="34"/>
    </location>
</feature>
<keyword evidence="2" id="KW-0676">Redox-active center</keyword>
<feature type="transmembrane region" description="Helical" evidence="3">
    <location>
        <begin position="117"/>
        <end position="136"/>
    </location>
</feature>
<evidence type="ECO:0000313" key="6">
    <source>
        <dbReference type="Proteomes" id="UP000019132"/>
    </source>
</evidence>
<dbReference type="InterPro" id="IPR036249">
    <property type="entry name" value="Thioredoxin-like_sf"/>
</dbReference>
<feature type="chain" id="PRO_5003868520" description="Selenoprotein T" evidence="4">
    <location>
        <begin position="35"/>
        <end position="214"/>
    </location>
</feature>
<dbReference type="NCBIfam" id="TIGR02174">
    <property type="entry name" value="CXXU_selWTH"/>
    <property type="match status" value="1"/>
</dbReference>
<dbReference type="STRING" id="431595.K3XC10"/>
<reference evidence="6" key="1">
    <citation type="journal article" date="2010" name="Genome Biol.">
        <title>Genome sequence of the necrotrophic plant pathogen Pythium ultimum reveals original pathogenicity mechanisms and effector repertoire.</title>
        <authorList>
            <person name="Levesque C.A."/>
            <person name="Brouwer H."/>
            <person name="Cano L."/>
            <person name="Hamilton J.P."/>
            <person name="Holt C."/>
            <person name="Huitema E."/>
            <person name="Raffaele S."/>
            <person name="Robideau G.P."/>
            <person name="Thines M."/>
            <person name="Win J."/>
            <person name="Zerillo M.M."/>
            <person name="Beakes G.W."/>
            <person name="Boore J.L."/>
            <person name="Busam D."/>
            <person name="Dumas B."/>
            <person name="Ferriera S."/>
            <person name="Fuerstenberg S.I."/>
            <person name="Gachon C.M."/>
            <person name="Gaulin E."/>
            <person name="Govers F."/>
            <person name="Grenville-Briggs L."/>
            <person name="Horner N."/>
            <person name="Hostetler J."/>
            <person name="Jiang R.H."/>
            <person name="Johnson J."/>
            <person name="Krajaejun T."/>
            <person name="Lin H."/>
            <person name="Meijer H.J."/>
            <person name="Moore B."/>
            <person name="Morris P."/>
            <person name="Phuntmart V."/>
            <person name="Puiu D."/>
            <person name="Shetty J."/>
            <person name="Stajich J.E."/>
            <person name="Tripathy S."/>
            <person name="Wawra S."/>
            <person name="van West P."/>
            <person name="Whitty B.R."/>
            <person name="Coutinho P.M."/>
            <person name="Henrissat B."/>
            <person name="Martin F."/>
            <person name="Thomas P.D."/>
            <person name="Tyler B.M."/>
            <person name="De Vries R.P."/>
            <person name="Kamoun S."/>
            <person name="Yandell M."/>
            <person name="Tisserat N."/>
            <person name="Buell C.R."/>
        </authorList>
    </citation>
    <scope>NUCLEOTIDE SEQUENCE</scope>
    <source>
        <strain evidence="6">DAOM:BR144</strain>
    </source>
</reference>
<accession>K3XC10</accession>
<organism evidence="5 6">
    <name type="scientific">Globisporangium ultimum (strain ATCC 200006 / CBS 805.95 / DAOM BR144)</name>
    <name type="common">Pythium ultimum</name>
    <dbReference type="NCBI Taxonomy" id="431595"/>
    <lineage>
        <taxon>Eukaryota</taxon>
        <taxon>Sar</taxon>
        <taxon>Stramenopiles</taxon>
        <taxon>Oomycota</taxon>
        <taxon>Peronosporomycetes</taxon>
        <taxon>Pythiales</taxon>
        <taxon>Pythiaceae</taxon>
        <taxon>Globisporangium</taxon>
    </lineage>
</organism>
<dbReference type="GO" id="GO:0005789">
    <property type="term" value="C:endoplasmic reticulum membrane"/>
    <property type="evidence" value="ECO:0007669"/>
    <property type="project" value="TreeGrafter"/>
</dbReference>
<evidence type="ECO:0000256" key="2">
    <source>
        <dbReference type="ARBA" id="ARBA00023284"/>
    </source>
</evidence>
<keyword evidence="1 4" id="KW-0732">Signal</keyword>
<dbReference type="InParanoid" id="K3XC10"/>
<dbReference type="Pfam" id="PF10262">
    <property type="entry name" value="Rdx"/>
    <property type="match status" value="1"/>
</dbReference>
<keyword evidence="3" id="KW-0472">Membrane</keyword>
<evidence type="ECO:0008006" key="7">
    <source>
        <dbReference type="Google" id="ProtNLM"/>
    </source>
</evidence>
<dbReference type="PANTHER" id="PTHR13544:SF0">
    <property type="entry name" value="THIOREDOXIN REDUCTASE-LIKE SELENOPROTEIN T"/>
    <property type="match status" value="1"/>
</dbReference>
<evidence type="ECO:0000313" key="5">
    <source>
        <dbReference type="EnsemblProtists" id="PYU1_T014759"/>
    </source>
</evidence>
<dbReference type="GO" id="GO:0045454">
    <property type="term" value="P:cell redox homeostasis"/>
    <property type="evidence" value="ECO:0007669"/>
    <property type="project" value="TreeGrafter"/>
</dbReference>
<dbReference type="PANTHER" id="PTHR13544">
    <property type="entry name" value="SELENOPROTEIN T"/>
    <property type="match status" value="1"/>
</dbReference>
<dbReference type="eggNOG" id="KOG3286">
    <property type="taxonomic scope" value="Eukaryota"/>
</dbReference>
<dbReference type="SUPFAM" id="SSF52833">
    <property type="entry name" value="Thioredoxin-like"/>
    <property type="match status" value="1"/>
</dbReference>
<keyword evidence="3" id="KW-1133">Transmembrane helix</keyword>
<dbReference type="Gene3D" id="3.40.30.10">
    <property type="entry name" value="Glutaredoxin"/>
    <property type="match status" value="1"/>
</dbReference>
<name>K3XC10_GLOUD</name>
<proteinExistence type="predicted"/>
<dbReference type="InterPro" id="IPR011893">
    <property type="entry name" value="Selenoprotein_Rdx-typ"/>
</dbReference>
<protein>
    <recommendedName>
        <fullName evidence="7">Selenoprotein T</fullName>
    </recommendedName>
</protein>
<keyword evidence="3" id="KW-0812">Transmembrane</keyword>
<dbReference type="Proteomes" id="UP000019132">
    <property type="component" value="Unassembled WGS sequence"/>
</dbReference>
<reference evidence="6" key="2">
    <citation type="submission" date="2010-04" db="EMBL/GenBank/DDBJ databases">
        <authorList>
            <person name="Buell R."/>
            <person name="Hamilton J."/>
            <person name="Hostetler J."/>
        </authorList>
    </citation>
    <scope>NUCLEOTIDE SEQUENCE [LARGE SCALE GENOMIC DNA]</scope>
    <source>
        <strain evidence="6">DAOM:BR144</strain>
    </source>
</reference>
<evidence type="ECO:0000256" key="3">
    <source>
        <dbReference type="SAM" id="Phobius"/>
    </source>
</evidence>
<dbReference type="OMA" id="SWWSHLQ"/>